<accession>A0AAN7SLL4</accession>
<dbReference type="Proteomes" id="UP001353858">
    <property type="component" value="Unassembled WGS sequence"/>
</dbReference>
<evidence type="ECO:0000313" key="3">
    <source>
        <dbReference type="Proteomes" id="UP001353858"/>
    </source>
</evidence>
<keyword evidence="3" id="KW-1185">Reference proteome</keyword>
<dbReference type="GO" id="GO:0006281">
    <property type="term" value="P:DNA repair"/>
    <property type="evidence" value="ECO:0007669"/>
    <property type="project" value="UniProtKB-ARBA"/>
</dbReference>
<dbReference type="InterPro" id="IPR019080">
    <property type="entry name" value="YqaJ_viral_recombinase"/>
</dbReference>
<dbReference type="PANTHER" id="PTHR46609">
    <property type="entry name" value="EXONUCLEASE, PHAGE-TYPE/RECB, C-TERMINAL DOMAIN-CONTAINING PROTEIN"/>
    <property type="match status" value="1"/>
</dbReference>
<dbReference type="InterPro" id="IPR011604">
    <property type="entry name" value="PDDEXK-like_dom_sf"/>
</dbReference>
<feature type="domain" description="YqaJ viral recombinase" evidence="1">
    <location>
        <begin position="66"/>
        <end position="114"/>
    </location>
</feature>
<comment type="caution">
    <text evidence="2">The sequence shown here is derived from an EMBL/GenBank/DDBJ whole genome shotgun (WGS) entry which is preliminary data.</text>
</comment>
<dbReference type="SUPFAM" id="SSF52980">
    <property type="entry name" value="Restriction endonuclease-like"/>
    <property type="match status" value="1"/>
</dbReference>
<sequence length="134" mass="14976">MIIPLPEDKVQEFISGLSLTNTEIIELECKTRGQSCNLLWKAERSNRLTASNFGRICRKRETTNSKNIINSIINSAFTGSQYGFLGASLDGIIDENTIVEIKCPYSEAQLSIIAEAVSSKKIKYLTKNNEGHYK</sequence>
<gene>
    <name evidence="2" type="ORF">RN001_013423</name>
</gene>
<dbReference type="InterPro" id="IPR051703">
    <property type="entry name" value="NF-kappa-B_Signaling_Reg"/>
</dbReference>
<reference evidence="3" key="1">
    <citation type="submission" date="2023-01" db="EMBL/GenBank/DDBJ databases">
        <title>Key to firefly adult light organ development and bioluminescence: homeobox transcription factors regulate luciferase expression and transportation to peroxisome.</title>
        <authorList>
            <person name="Fu X."/>
        </authorList>
    </citation>
    <scope>NUCLEOTIDE SEQUENCE [LARGE SCALE GENOMIC DNA]</scope>
</reference>
<dbReference type="Pfam" id="PF09588">
    <property type="entry name" value="YqaJ"/>
    <property type="match status" value="1"/>
</dbReference>
<protein>
    <recommendedName>
        <fullName evidence="1">YqaJ viral recombinase domain-containing protein</fullName>
    </recommendedName>
</protein>
<dbReference type="PANTHER" id="PTHR46609:SF8">
    <property type="entry name" value="YQAJ VIRAL RECOMBINASE DOMAIN-CONTAINING PROTEIN"/>
    <property type="match status" value="1"/>
</dbReference>
<dbReference type="AlphaFoldDB" id="A0AAN7SLL4"/>
<dbReference type="EMBL" id="JARPUR010000006">
    <property type="protein sequence ID" value="KAK4874063.1"/>
    <property type="molecule type" value="Genomic_DNA"/>
</dbReference>
<evidence type="ECO:0000313" key="2">
    <source>
        <dbReference type="EMBL" id="KAK4874063.1"/>
    </source>
</evidence>
<proteinExistence type="predicted"/>
<dbReference type="Gene3D" id="3.90.320.10">
    <property type="match status" value="2"/>
</dbReference>
<organism evidence="2 3">
    <name type="scientific">Aquatica leii</name>
    <dbReference type="NCBI Taxonomy" id="1421715"/>
    <lineage>
        <taxon>Eukaryota</taxon>
        <taxon>Metazoa</taxon>
        <taxon>Ecdysozoa</taxon>
        <taxon>Arthropoda</taxon>
        <taxon>Hexapoda</taxon>
        <taxon>Insecta</taxon>
        <taxon>Pterygota</taxon>
        <taxon>Neoptera</taxon>
        <taxon>Endopterygota</taxon>
        <taxon>Coleoptera</taxon>
        <taxon>Polyphaga</taxon>
        <taxon>Elateriformia</taxon>
        <taxon>Elateroidea</taxon>
        <taxon>Lampyridae</taxon>
        <taxon>Luciolinae</taxon>
        <taxon>Aquatica</taxon>
    </lineage>
</organism>
<name>A0AAN7SLL4_9COLE</name>
<evidence type="ECO:0000259" key="1">
    <source>
        <dbReference type="Pfam" id="PF09588"/>
    </source>
</evidence>
<dbReference type="InterPro" id="IPR011335">
    <property type="entry name" value="Restrct_endonuc-II-like"/>
</dbReference>